<evidence type="ECO:0000313" key="3">
    <source>
        <dbReference type="Proteomes" id="UP001430065"/>
    </source>
</evidence>
<keyword evidence="3" id="KW-1185">Reference proteome</keyword>
<comment type="caution">
    <text evidence="2">The sequence shown here is derived from an EMBL/GenBank/DDBJ whole genome shotgun (WGS) entry which is preliminary data.</text>
</comment>
<keyword evidence="1" id="KW-0732">Signal</keyword>
<organism evidence="2 3">
    <name type="scientific">Dyella kyungheensis</name>
    <dbReference type="NCBI Taxonomy" id="1242174"/>
    <lineage>
        <taxon>Bacteria</taxon>
        <taxon>Pseudomonadati</taxon>
        <taxon>Pseudomonadota</taxon>
        <taxon>Gammaproteobacteria</taxon>
        <taxon>Lysobacterales</taxon>
        <taxon>Rhodanobacteraceae</taxon>
        <taxon>Dyella</taxon>
    </lineage>
</organism>
<evidence type="ECO:0000256" key="1">
    <source>
        <dbReference type="SAM" id="SignalP"/>
    </source>
</evidence>
<evidence type="ECO:0000313" key="2">
    <source>
        <dbReference type="EMBL" id="MBM7121775.1"/>
    </source>
</evidence>
<reference evidence="2 3" key="1">
    <citation type="submission" date="2020-10" db="EMBL/GenBank/DDBJ databases">
        <title>Phylogeny of dyella-like bacteria.</title>
        <authorList>
            <person name="Fu J."/>
        </authorList>
    </citation>
    <scope>NUCLEOTIDE SEQUENCE [LARGE SCALE GENOMIC DNA]</scope>
    <source>
        <strain evidence="2 3">THG-B117</strain>
    </source>
</reference>
<dbReference type="RefSeq" id="WP_204636239.1">
    <property type="nucleotide sequence ID" value="NZ_JADIKC010000005.1"/>
</dbReference>
<accession>A0ABS2JSH1</accession>
<gene>
    <name evidence="2" type="ORF">ISP20_11460</name>
</gene>
<dbReference type="EMBL" id="JADIKC010000005">
    <property type="protein sequence ID" value="MBM7121775.1"/>
    <property type="molecule type" value="Genomic_DNA"/>
</dbReference>
<dbReference type="Proteomes" id="UP001430065">
    <property type="component" value="Unassembled WGS sequence"/>
</dbReference>
<protein>
    <recommendedName>
        <fullName evidence="4">DUF5666 domain-containing protein</fullName>
    </recommendedName>
</protein>
<evidence type="ECO:0008006" key="4">
    <source>
        <dbReference type="Google" id="ProtNLM"/>
    </source>
</evidence>
<name>A0ABS2JSH1_9GAMM</name>
<sequence>MALRNRSFLLVLAGFAAGAATVAAGFVVAAPGGSADEPSDHAYVVSIDEIRSNLVPGQVFSGQFTRRVTMSDGSTRVVTLRPVRQNGEEWVELIDTSASGTNRSYMGPNGTTTNGTLMINVKDAAVLAAAIKRLHESSTK</sequence>
<feature type="signal peptide" evidence="1">
    <location>
        <begin position="1"/>
        <end position="29"/>
    </location>
</feature>
<proteinExistence type="predicted"/>
<feature type="chain" id="PRO_5047486583" description="DUF5666 domain-containing protein" evidence="1">
    <location>
        <begin position="30"/>
        <end position="140"/>
    </location>
</feature>